<dbReference type="Pfam" id="PF01963">
    <property type="entry name" value="TraB_PrgY_gumN"/>
    <property type="match status" value="1"/>
</dbReference>
<evidence type="ECO:0000313" key="3">
    <source>
        <dbReference type="EMBL" id="EFN57831.1"/>
    </source>
</evidence>
<organism evidence="4">
    <name type="scientific">Chlorella variabilis</name>
    <name type="common">Green alga</name>
    <dbReference type="NCBI Taxonomy" id="554065"/>
    <lineage>
        <taxon>Eukaryota</taxon>
        <taxon>Viridiplantae</taxon>
        <taxon>Chlorophyta</taxon>
        <taxon>core chlorophytes</taxon>
        <taxon>Trebouxiophyceae</taxon>
        <taxon>Chlorellales</taxon>
        <taxon>Chlorellaceae</taxon>
        <taxon>Chlorella clade</taxon>
        <taxon>Chlorella</taxon>
    </lineage>
</organism>
<dbReference type="eggNOG" id="KOG2860">
    <property type="taxonomic scope" value="Eukaryota"/>
</dbReference>
<keyword evidence="2" id="KW-0472">Membrane</keyword>
<feature type="compositionally biased region" description="Basic and acidic residues" evidence="1">
    <location>
        <begin position="197"/>
        <end position="210"/>
    </location>
</feature>
<evidence type="ECO:0000256" key="1">
    <source>
        <dbReference type="SAM" id="MobiDB-lite"/>
    </source>
</evidence>
<feature type="transmembrane region" description="Helical" evidence="2">
    <location>
        <begin position="413"/>
        <end position="436"/>
    </location>
</feature>
<dbReference type="KEGG" id="cvr:CHLNCDRAFT_143259"/>
<protein>
    <recommendedName>
        <fullName evidence="5">TraB family protein</fullName>
    </recommendedName>
</protein>
<evidence type="ECO:0000256" key="2">
    <source>
        <dbReference type="SAM" id="Phobius"/>
    </source>
</evidence>
<dbReference type="Proteomes" id="UP000008141">
    <property type="component" value="Unassembled WGS sequence"/>
</dbReference>
<proteinExistence type="predicted"/>
<name>E1Z9U0_CHLVA</name>
<sequence>MDRNTLGNGEGQSFTVLRHPSGSLVYVVGTAHVSRKAAQDVSALISRVSPAVVVLELDPERERKLLEQAEKGDTYGITRLRNKSTLEIVKMSLSGEAFQFFMSSIYTITGALMGTTPGGEFLAAIEAARGVVLGDRDQEATMRRLQYYTRYLTRHDSRTQADMRRLRNTMDSGRKEDGGSGPLIDSPTSIDVGRPPDFLRREPPPTRKEAEVEEEDPWGLGPDENSEAGMRRRLLEMMREGGCPQPDVVLAAARRIFQDGMDTAGSIKPADVLTVRECGNSLVETFRQRAVKGDSTWMQRLEEEQVAGAKGVAGMERSNTAMRKVIVDERDLILARRLWEAGLEAGSQPVVGVVGAGHIKGITRHWAEAGEPATEERVQRYLQAPQDEAGSPWLTAAAGAAVLGTIAYRRPRAAAMFAGGVALVTAPYLGFMVVTVNRFGKFAAKLVNTAEMMDAGGGDGFGDDLSMAGWSAEESGAGGADSEWK</sequence>
<evidence type="ECO:0000313" key="4">
    <source>
        <dbReference type="Proteomes" id="UP000008141"/>
    </source>
</evidence>
<dbReference type="GeneID" id="17357003"/>
<accession>E1Z9U0</accession>
<dbReference type="PANTHER" id="PTHR21530">
    <property type="entry name" value="PHEROMONE SHUTDOWN PROTEIN"/>
    <property type="match status" value="1"/>
</dbReference>
<keyword evidence="4" id="KW-1185">Reference proteome</keyword>
<dbReference type="InterPro" id="IPR002816">
    <property type="entry name" value="TraB/PrgY/GumN_fam"/>
</dbReference>
<dbReference type="InParanoid" id="E1Z9U0"/>
<keyword evidence="2" id="KW-0812">Transmembrane</keyword>
<dbReference type="RefSeq" id="XP_005849933.1">
    <property type="nucleotide sequence ID" value="XM_005849871.1"/>
</dbReference>
<dbReference type="PANTHER" id="PTHR21530:SF7">
    <property type="entry name" value="TRAB DOMAIN-CONTAINING PROTEIN"/>
    <property type="match status" value="1"/>
</dbReference>
<dbReference type="EMBL" id="GL433839">
    <property type="protein sequence ID" value="EFN57831.1"/>
    <property type="molecule type" value="Genomic_DNA"/>
</dbReference>
<dbReference type="OMA" id="ERTHGIN"/>
<dbReference type="CDD" id="cd14726">
    <property type="entry name" value="TraB_PrgY-like"/>
    <property type="match status" value="1"/>
</dbReference>
<evidence type="ECO:0008006" key="5">
    <source>
        <dbReference type="Google" id="ProtNLM"/>
    </source>
</evidence>
<dbReference type="OrthoDB" id="510339at2759"/>
<keyword evidence="2" id="KW-1133">Transmembrane helix</keyword>
<feature type="region of interest" description="Disordered" evidence="1">
    <location>
        <begin position="169"/>
        <end position="226"/>
    </location>
</feature>
<gene>
    <name evidence="3" type="ORF">CHLNCDRAFT_143259</name>
</gene>
<dbReference type="InterPro" id="IPR046345">
    <property type="entry name" value="TraB_PrgY-like"/>
</dbReference>
<dbReference type="AlphaFoldDB" id="E1Z9U0"/>
<reference evidence="3 4" key="1">
    <citation type="journal article" date="2010" name="Plant Cell">
        <title>The Chlorella variabilis NC64A genome reveals adaptation to photosymbiosis, coevolution with viruses, and cryptic sex.</title>
        <authorList>
            <person name="Blanc G."/>
            <person name="Duncan G."/>
            <person name="Agarkova I."/>
            <person name="Borodovsky M."/>
            <person name="Gurnon J."/>
            <person name="Kuo A."/>
            <person name="Lindquist E."/>
            <person name="Lucas S."/>
            <person name="Pangilinan J."/>
            <person name="Polle J."/>
            <person name="Salamov A."/>
            <person name="Terry A."/>
            <person name="Yamada T."/>
            <person name="Dunigan D.D."/>
            <person name="Grigoriev I.V."/>
            <person name="Claverie J.M."/>
            <person name="Van Etten J.L."/>
        </authorList>
    </citation>
    <scope>NUCLEOTIDE SEQUENCE [LARGE SCALE GENOMIC DNA]</scope>
    <source>
        <strain evidence="3 4">NC64A</strain>
    </source>
</reference>